<proteinExistence type="predicted"/>
<dbReference type="Gene3D" id="3.30.460.10">
    <property type="entry name" value="Beta Polymerase, domain 2"/>
    <property type="match status" value="1"/>
</dbReference>
<reference evidence="1" key="1">
    <citation type="submission" date="2022-06" db="EMBL/GenBank/DDBJ databases">
        <title>Rothia sp. isolated from sandalwood seedling.</title>
        <authorList>
            <person name="Tuikhar N."/>
            <person name="Kirdat K."/>
            <person name="Thorat V."/>
            <person name="Swetha P."/>
            <person name="Padma S."/>
            <person name="Sundararaj R."/>
            <person name="Yadav A."/>
        </authorList>
    </citation>
    <scope>NUCLEOTIDE SEQUENCE</scope>
    <source>
        <strain evidence="1">AR01</strain>
    </source>
</reference>
<dbReference type="Proteomes" id="UP001139502">
    <property type="component" value="Unassembled WGS sequence"/>
</dbReference>
<protein>
    <submittedName>
        <fullName evidence="1">GrpB family protein</fullName>
    </submittedName>
</protein>
<name>A0A9X2H9U1_9MICC</name>
<dbReference type="RefSeq" id="WP_254165445.1">
    <property type="nucleotide sequence ID" value="NZ_JANAFB010000007.1"/>
</dbReference>
<dbReference type="AlphaFoldDB" id="A0A9X2H9U1"/>
<dbReference type="PANTHER" id="PTHR34822:SF1">
    <property type="entry name" value="GRPB FAMILY PROTEIN"/>
    <property type="match status" value="1"/>
</dbReference>
<sequence length="188" mass="20949">MSQSHEYLRSVTVGGPPTAGTTVRLVEYDPGWPGLYAAHEARIRRALGPRALRIEHVGSTSVPGLAAKPILDVVLTVADPAEEDDYVPALEAAGFALRIREPAWHGHRLLRPADQTVNLHVFGEGCPEIERMTAFRDRLRAHPEDRALYERAKRALTARTWRYVQDYSDAKDDVVREIHRRIAADAAG</sequence>
<accession>A0A9X2H9U1</accession>
<dbReference type="Pfam" id="PF04229">
    <property type="entry name" value="GrpB"/>
    <property type="match status" value="1"/>
</dbReference>
<dbReference type="InterPro" id="IPR043519">
    <property type="entry name" value="NT_sf"/>
</dbReference>
<dbReference type="EMBL" id="JANAFB010000007">
    <property type="protein sequence ID" value="MCP3425316.1"/>
    <property type="molecule type" value="Genomic_DNA"/>
</dbReference>
<organism evidence="1 2">
    <name type="scientific">Rothia santali</name>
    <dbReference type="NCBI Taxonomy" id="2949643"/>
    <lineage>
        <taxon>Bacteria</taxon>
        <taxon>Bacillati</taxon>
        <taxon>Actinomycetota</taxon>
        <taxon>Actinomycetes</taxon>
        <taxon>Micrococcales</taxon>
        <taxon>Micrococcaceae</taxon>
        <taxon>Rothia</taxon>
    </lineage>
</organism>
<dbReference type="SUPFAM" id="SSF81301">
    <property type="entry name" value="Nucleotidyltransferase"/>
    <property type="match status" value="1"/>
</dbReference>
<comment type="caution">
    <text evidence="1">The sequence shown here is derived from an EMBL/GenBank/DDBJ whole genome shotgun (WGS) entry which is preliminary data.</text>
</comment>
<keyword evidence="2" id="KW-1185">Reference proteome</keyword>
<gene>
    <name evidence="1" type="ORF">NBM05_04580</name>
</gene>
<dbReference type="InterPro" id="IPR007344">
    <property type="entry name" value="GrpB/CoaE"/>
</dbReference>
<evidence type="ECO:0000313" key="1">
    <source>
        <dbReference type="EMBL" id="MCP3425316.1"/>
    </source>
</evidence>
<dbReference type="PANTHER" id="PTHR34822">
    <property type="entry name" value="GRPB DOMAIN PROTEIN (AFU_ORTHOLOGUE AFUA_1G01530)"/>
    <property type="match status" value="1"/>
</dbReference>
<evidence type="ECO:0000313" key="2">
    <source>
        <dbReference type="Proteomes" id="UP001139502"/>
    </source>
</evidence>